<dbReference type="AlphaFoldDB" id="A0A948WYD6"/>
<dbReference type="EMBL" id="JAHLFW010000100">
    <property type="protein sequence ID" value="MBU3839041.1"/>
    <property type="molecule type" value="Genomic_DNA"/>
</dbReference>
<dbReference type="InterPro" id="IPR000525">
    <property type="entry name" value="Initiator_Rep_WH1"/>
</dbReference>
<dbReference type="GO" id="GO:0006270">
    <property type="term" value="P:DNA replication initiation"/>
    <property type="evidence" value="ECO:0007669"/>
    <property type="project" value="InterPro"/>
</dbReference>
<reference evidence="3" key="1">
    <citation type="journal article" date="2021" name="PeerJ">
        <title>Extensive microbial diversity within the chicken gut microbiome revealed by metagenomics and culture.</title>
        <authorList>
            <person name="Gilroy R."/>
            <person name="Ravi A."/>
            <person name="Getino M."/>
            <person name="Pursley I."/>
            <person name="Horton D.L."/>
            <person name="Alikhan N.F."/>
            <person name="Baker D."/>
            <person name="Gharbi K."/>
            <person name="Hall N."/>
            <person name="Watson M."/>
            <person name="Adriaenssens E.M."/>
            <person name="Foster-Nyarko E."/>
            <person name="Jarju S."/>
            <person name="Secka A."/>
            <person name="Antonio M."/>
            <person name="Oren A."/>
            <person name="Chaudhuri R.R."/>
            <person name="La Ragione R."/>
            <person name="Hildebrand F."/>
            <person name="Pallen M.J."/>
        </authorList>
    </citation>
    <scope>NUCLEOTIDE SEQUENCE</scope>
    <source>
        <strain evidence="3">G4-2901</strain>
    </source>
</reference>
<dbReference type="Pfam" id="PF01051">
    <property type="entry name" value="Rep3_N"/>
    <property type="match status" value="1"/>
</dbReference>
<dbReference type="Proteomes" id="UP000783796">
    <property type="component" value="Unassembled WGS sequence"/>
</dbReference>
<comment type="similarity">
    <text evidence="1">Belongs to the initiator RepB protein family.</text>
</comment>
<evidence type="ECO:0000313" key="4">
    <source>
        <dbReference type="Proteomes" id="UP000783796"/>
    </source>
</evidence>
<dbReference type="InterPro" id="IPR036388">
    <property type="entry name" value="WH-like_DNA-bd_sf"/>
</dbReference>
<dbReference type="Gene3D" id="1.10.10.10">
    <property type="entry name" value="Winged helix-like DNA-binding domain superfamily/Winged helix DNA-binding domain"/>
    <property type="match status" value="2"/>
</dbReference>
<organism evidence="3 4">
    <name type="scientific">Candidatus Phocaeicola faecigallinarum</name>
    <dbReference type="NCBI Taxonomy" id="2838732"/>
    <lineage>
        <taxon>Bacteria</taxon>
        <taxon>Pseudomonadati</taxon>
        <taxon>Bacteroidota</taxon>
        <taxon>Bacteroidia</taxon>
        <taxon>Bacteroidales</taxon>
        <taxon>Bacteroidaceae</taxon>
        <taxon>Phocaeicola</taxon>
    </lineage>
</organism>
<name>A0A948WYD6_9BACT</name>
<protein>
    <submittedName>
        <fullName evidence="3">Replication initiation protein</fullName>
    </submittedName>
</protein>
<evidence type="ECO:0000259" key="2">
    <source>
        <dbReference type="Pfam" id="PF01051"/>
    </source>
</evidence>
<dbReference type="InterPro" id="IPR036390">
    <property type="entry name" value="WH_DNA-bd_sf"/>
</dbReference>
<gene>
    <name evidence="3" type="ORF">H9777_12180</name>
</gene>
<sequence length="336" mass="39515">MERTKQKKNNGIVVRNKDQIQSYIMTTAKYDFNVYEKRILYRLVELAQCELQGLKFPEDCRKVEHTLWGNLIVTLPVTSILSNEDDNNYAKAKKALIALSQKYFEYEDEKTWEKINIIVLPKIQKYKSTFTFQIDPRIWSCCLDFTKGFRKYELVTAMNFKSVYTMRFYELMSGQKAKMSFSLNHLKEMFQVTDKYKLTADFIRKVIEPAKKELDECSPYTFEWTPQKEGKKIVGFCFYPIVQPQFRDNDLYRQEIQKQTNLSWDLNRQVLGYLKLSLGFSDKEIKNNRAVFIAAQFELPDIMGELAILKGKSRDKGNPKGYIINALKGKLKDKQG</sequence>
<dbReference type="Pfam" id="PF21205">
    <property type="entry name" value="Rep3_C"/>
    <property type="match status" value="1"/>
</dbReference>
<reference evidence="3" key="2">
    <citation type="submission" date="2021-04" db="EMBL/GenBank/DDBJ databases">
        <authorList>
            <person name="Gilroy R."/>
        </authorList>
    </citation>
    <scope>NUCLEOTIDE SEQUENCE</scope>
    <source>
        <strain evidence="3">G4-2901</strain>
    </source>
</reference>
<dbReference type="SUPFAM" id="SSF46785">
    <property type="entry name" value="Winged helix' DNA-binding domain"/>
    <property type="match status" value="2"/>
</dbReference>
<dbReference type="GO" id="GO:0003887">
    <property type="term" value="F:DNA-directed DNA polymerase activity"/>
    <property type="evidence" value="ECO:0007669"/>
    <property type="project" value="InterPro"/>
</dbReference>
<proteinExistence type="inferred from homology"/>
<feature type="domain" description="Initiator Rep protein WH1" evidence="2">
    <location>
        <begin position="21"/>
        <end position="172"/>
    </location>
</feature>
<comment type="caution">
    <text evidence="3">The sequence shown here is derived from an EMBL/GenBank/DDBJ whole genome shotgun (WGS) entry which is preliminary data.</text>
</comment>
<accession>A0A948WYD6</accession>
<evidence type="ECO:0000313" key="3">
    <source>
        <dbReference type="EMBL" id="MBU3839041.1"/>
    </source>
</evidence>
<evidence type="ECO:0000256" key="1">
    <source>
        <dbReference type="ARBA" id="ARBA00038283"/>
    </source>
</evidence>